<sequence length="42" mass="4675">MILGLATATATAIILAFTVDWNQLKTHIPQIFKPIELPIKLE</sequence>
<gene>
    <name evidence="1" type="ORF">PLAM_3737</name>
</gene>
<dbReference type="EMBL" id="LO018304">
    <property type="protein sequence ID" value="CUM61703.1"/>
    <property type="molecule type" value="Genomic_DNA"/>
</dbReference>
<reference evidence="1" key="1">
    <citation type="submission" date="2015-09" db="EMBL/GenBank/DDBJ databases">
        <authorList>
            <person name="Jackson K.R."/>
            <person name="Lunt B.L."/>
            <person name="Fisher J.N.B."/>
            <person name="Gardner A.V."/>
            <person name="Bailey M.E."/>
            <person name="Deus L.M."/>
            <person name="Earl A.S."/>
            <person name="Gibby P.D."/>
            <person name="Hartmann K.A."/>
            <person name="Liu J.E."/>
            <person name="Manci A.M."/>
            <person name="Nielsen D.A."/>
            <person name="Solomon M.B."/>
            <person name="Breakwell D.P."/>
            <person name="Burnett S.H."/>
            <person name="Grose J.H."/>
        </authorList>
    </citation>
    <scope>NUCLEOTIDE SEQUENCE</scope>
    <source>
        <strain evidence="1">7805</strain>
    </source>
</reference>
<protein>
    <submittedName>
        <fullName evidence="1">Uncharacterized protein</fullName>
    </submittedName>
</protein>
<accession>A0A1J1JL48</accession>
<organism evidence="1">
    <name type="scientific">Planktothrix agardhii</name>
    <name type="common">Oscillatoria agardhii</name>
    <dbReference type="NCBI Taxonomy" id="1160"/>
    <lineage>
        <taxon>Bacteria</taxon>
        <taxon>Bacillati</taxon>
        <taxon>Cyanobacteriota</taxon>
        <taxon>Cyanophyceae</taxon>
        <taxon>Oscillatoriophycideae</taxon>
        <taxon>Oscillatoriales</taxon>
        <taxon>Microcoleaceae</taxon>
        <taxon>Planktothrix</taxon>
    </lineage>
</organism>
<proteinExistence type="predicted"/>
<dbReference type="AlphaFoldDB" id="A0A1J1JL48"/>
<name>A0A1J1JL48_PLAAG</name>
<evidence type="ECO:0000313" key="1">
    <source>
        <dbReference type="EMBL" id="CUM61703.1"/>
    </source>
</evidence>